<reference evidence="3" key="1">
    <citation type="submission" date="2023-06" db="EMBL/GenBank/DDBJ databases">
        <title>Genome-scale phylogeny and comparative genomics of the fungal order Sordariales.</title>
        <authorList>
            <consortium name="Lawrence Berkeley National Laboratory"/>
            <person name="Hensen N."/>
            <person name="Bonometti L."/>
            <person name="Westerberg I."/>
            <person name="Brannstrom I.O."/>
            <person name="Guillou S."/>
            <person name="Cros-Aarteil S."/>
            <person name="Calhoun S."/>
            <person name="Haridas S."/>
            <person name="Kuo A."/>
            <person name="Mondo S."/>
            <person name="Pangilinan J."/>
            <person name="Riley R."/>
            <person name="LaButti K."/>
            <person name="Andreopoulos B."/>
            <person name="Lipzen A."/>
            <person name="Chen C."/>
            <person name="Yanf M."/>
            <person name="Daum C."/>
            <person name="Ng V."/>
            <person name="Clum A."/>
            <person name="Steindorff A."/>
            <person name="Ohm R."/>
            <person name="Martin F."/>
            <person name="Silar P."/>
            <person name="Natvig D."/>
            <person name="Lalanne C."/>
            <person name="Gautier V."/>
            <person name="Ament-velasquez S.L."/>
            <person name="Kruys A."/>
            <person name="Hutchinson M.I."/>
            <person name="Powell A.J."/>
            <person name="Barry K."/>
            <person name="Miller A.N."/>
            <person name="Grigoriev I.V."/>
            <person name="Debuchy R."/>
            <person name="Gladieux P."/>
            <person name="Thoren M.H."/>
            <person name="Johannesson H."/>
        </authorList>
    </citation>
    <scope>NUCLEOTIDE SEQUENCE</scope>
    <source>
        <strain evidence="3">SMH3187-1</strain>
    </source>
</reference>
<keyword evidence="4" id="KW-1185">Reference proteome</keyword>
<evidence type="ECO:0000313" key="4">
    <source>
        <dbReference type="Proteomes" id="UP001172155"/>
    </source>
</evidence>
<keyword evidence="1" id="KW-0863">Zinc-finger</keyword>
<dbReference type="GO" id="GO:0008270">
    <property type="term" value="F:zinc ion binding"/>
    <property type="evidence" value="ECO:0007669"/>
    <property type="project" value="UniProtKB-KW"/>
</dbReference>
<evidence type="ECO:0000256" key="1">
    <source>
        <dbReference type="PROSITE-ProRule" id="PRU00325"/>
    </source>
</evidence>
<dbReference type="InterPro" id="IPR007527">
    <property type="entry name" value="Znf_SWIM"/>
</dbReference>
<accession>A0AA40F6E2</accession>
<dbReference type="AlphaFoldDB" id="A0AA40F6E2"/>
<proteinExistence type="predicted"/>
<dbReference type="Proteomes" id="UP001172155">
    <property type="component" value="Unassembled WGS sequence"/>
</dbReference>
<sequence length="254" mass="27874">MKRLVQASSSPTPSAGNVLISDNMVFCFSWRGSSGKRPSCRFVERDTVVGIKLAHSNDSVAFAIITPHHHHPHCLPPSPNAHRHRPTILRLSSPVAPQTASLGRHPISRYQFSVKLTPLVLPRFRARNQLQTDLATNSSRCNCGIYYINSQCGHVAVLVEHACGRRQIAGTLIATLCTFSPAYRTCNHIIVLEPLWGLHQRRHTVLSGLRFGGHRLDAGYRDAGKTGKLCERGTMGKGGGSECVQGRPDALVYN</sequence>
<feature type="domain" description="SWIM-type" evidence="2">
    <location>
        <begin position="126"/>
        <end position="163"/>
    </location>
</feature>
<organism evidence="3 4">
    <name type="scientific">Schizothecium vesticola</name>
    <dbReference type="NCBI Taxonomy" id="314040"/>
    <lineage>
        <taxon>Eukaryota</taxon>
        <taxon>Fungi</taxon>
        <taxon>Dikarya</taxon>
        <taxon>Ascomycota</taxon>
        <taxon>Pezizomycotina</taxon>
        <taxon>Sordariomycetes</taxon>
        <taxon>Sordariomycetidae</taxon>
        <taxon>Sordariales</taxon>
        <taxon>Schizotheciaceae</taxon>
        <taxon>Schizothecium</taxon>
    </lineage>
</organism>
<keyword evidence="1" id="KW-0862">Zinc</keyword>
<keyword evidence="1" id="KW-0479">Metal-binding</keyword>
<evidence type="ECO:0000313" key="3">
    <source>
        <dbReference type="EMBL" id="KAK0751822.1"/>
    </source>
</evidence>
<protein>
    <recommendedName>
        <fullName evidence="2">SWIM-type domain-containing protein</fullName>
    </recommendedName>
</protein>
<dbReference type="PROSITE" id="PS50966">
    <property type="entry name" value="ZF_SWIM"/>
    <property type="match status" value="1"/>
</dbReference>
<comment type="caution">
    <text evidence="3">The sequence shown here is derived from an EMBL/GenBank/DDBJ whole genome shotgun (WGS) entry which is preliminary data.</text>
</comment>
<evidence type="ECO:0000259" key="2">
    <source>
        <dbReference type="PROSITE" id="PS50966"/>
    </source>
</evidence>
<dbReference type="EMBL" id="JAUKUD010000002">
    <property type="protein sequence ID" value="KAK0751822.1"/>
    <property type="molecule type" value="Genomic_DNA"/>
</dbReference>
<name>A0AA40F6E2_9PEZI</name>
<gene>
    <name evidence="3" type="ORF">B0T18DRAFT_78128</name>
</gene>